<comment type="similarity">
    <text evidence="2">Belongs to the rickettsiale 17 kDa surface antigen family.</text>
</comment>
<dbReference type="GO" id="GO:0009279">
    <property type="term" value="C:cell outer membrane"/>
    <property type="evidence" value="ECO:0007669"/>
    <property type="project" value="UniProtKB-SubCell"/>
</dbReference>
<organism evidence="7 8">
    <name type="scientific">Pacificimonas flava</name>
    <dbReference type="NCBI Taxonomy" id="1234595"/>
    <lineage>
        <taxon>Bacteria</taxon>
        <taxon>Pseudomonadati</taxon>
        <taxon>Pseudomonadota</taxon>
        <taxon>Alphaproteobacteria</taxon>
        <taxon>Sphingomonadales</taxon>
        <taxon>Sphingosinicellaceae</taxon>
        <taxon>Pacificimonas</taxon>
    </lineage>
</organism>
<evidence type="ECO:0000313" key="7">
    <source>
        <dbReference type="EMBL" id="OWV32780.1"/>
    </source>
</evidence>
<feature type="domain" description="Glycine zipper 2TM" evidence="6">
    <location>
        <begin position="153"/>
        <end position="193"/>
    </location>
</feature>
<evidence type="ECO:0000256" key="2">
    <source>
        <dbReference type="ARBA" id="ARBA00008681"/>
    </source>
</evidence>
<comment type="caution">
    <text evidence="7">The sequence shown here is derived from an EMBL/GenBank/DDBJ whole genome shotgun (WGS) entry which is preliminary data.</text>
</comment>
<dbReference type="Pfam" id="PF05433">
    <property type="entry name" value="Rick_17kDa_Anti"/>
    <property type="match status" value="1"/>
</dbReference>
<evidence type="ECO:0000256" key="4">
    <source>
        <dbReference type="ARBA" id="ARBA00023288"/>
    </source>
</evidence>
<dbReference type="AlphaFoldDB" id="A0A219B366"/>
<dbReference type="RefSeq" id="WP_088711570.1">
    <property type="nucleotide sequence ID" value="NZ_NFZT01000001.1"/>
</dbReference>
<name>A0A219B366_9SPHN</name>
<feature type="chain" id="PRO_5012239711" description="17 kDa surface antigen" evidence="5">
    <location>
        <begin position="23"/>
        <end position="203"/>
    </location>
</feature>
<gene>
    <name evidence="7" type="ORF">B5C34_04475</name>
</gene>
<reference evidence="8" key="1">
    <citation type="submission" date="2017-05" db="EMBL/GenBank/DDBJ databases">
        <authorList>
            <person name="Lin X."/>
        </authorList>
    </citation>
    <scope>NUCLEOTIDE SEQUENCE [LARGE SCALE GENOMIC DNA]</scope>
    <source>
        <strain evidence="8">JLT2012</strain>
    </source>
</reference>
<keyword evidence="8" id="KW-1185">Reference proteome</keyword>
<feature type="signal peptide" evidence="5">
    <location>
        <begin position="1"/>
        <end position="22"/>
    </location>
</feature>
<sequence length="203" mass="23627">MLKPFLIGAVAATGFAATPALADWNDNRWDSRDRYERDYRYDHRDRRADLARSAYFDGLRDGRRGARNDRRDYRAKFARSAYQQGFREGRQQWAASQRYRSRDRHHYRRDHRTDYRPVYYRSSSDYRGTWYGRDDRRYSSYERCRADNGVNTGTLAGGAIGGLLGNEIARRGDKVAGTIIGAAVGAVIGHEVGKDDDRRRYCY</sequence>
<proteinExistence type="inferred from homology"/>
<keyword evidence="5" id="KW-0732">Signal</keyword>
<comment type="subcellular location">
    <subcellularLocation>
        <location evidence="1">Cell outer membrane</location>
        <topology evidence="1">Lipid-anchor</topology>
    </subcellularLocation>
</comment>
<protein>
    <recommendedName>
        <fullName evidence="3">17 kDa surface antigen</fullName>
    </recommendedName>
</protein>
<evidence type="ECO:0000259" key="6">
    <source>
        <dbReference type="Pfam" id="PF05433"/>
    </source>
</evidence>
<evidence type="ECO:0000313" key="8">
    <source>
        <dbReference type="Proteomes" id="UP000198462"/>
    </source>
</evidence>
<evidence type="ECO:0000256" key="1">
    <source>
        <dbReference type="ARBA" id="ARBA00004459"/>
    </source>
</evidence>
<dbReference type="EMBL" id="NFZT01000001">
    <property type="protein sequence ID" value="OWV32780.1"/>
    <property type="molecule type" value="Genomic_DNA"/>
</dbReference>
<dbReference type="Proteomes" id="UP000198462">
    <property type="component" value="Unassembled WGS sequence"/>
</dbReference>
<keyword evidence="4" id="KW-0449">Lipoprotein</keyword>
<dbReference type="InterPro" id="IPR008816">
    <property type="entry name" value="Gly_zipper_2TM_dom"/>
</dbReference>
<accession>A0A219B366</accession>
<evidence type="ECO:0000256" key="3">
    <source>
        <dbReference type="ARBA" id="ARBA00015281"/>
    </source>
</evidence>
<evidence type="ECO:0000256" key="5">
    <source>
        <dbReference type="SAM" id="SignalP"/>
    </source>
</evidence>